<protein>
    <submittedName>
        <fullName evidence="2">Uncharacterized protein</fullName>
    </submittedName>
</protein>
<evidence type="ECO:0000256" key="1">
    <source>
        <dbReference type="SAM" id="MobiDB-lite"/>
    </source>
</evidence>
<feature type="non-terminal residue" evidence="2">
    <location>
        <position position="94"/>
    </location>
</feature>
<dbReference type="AlphaFoldDB" id="A0A8S3ZY24"/>
<keyword evidence="3" id="KW-1185">Reference proteome</keyword>
<sequence>MSVIRFTRCSQFLSDRKDVRLFHHYLRTVSKISQTQQLLQKSVATDIDGLSKQSYSTSVKPHMTPAMHKWKQKKRKSKTQQKMEMEKLHEELVK</sequence>
<accession>A0A8S3ZY24</accession>
<evidence type="ECO:0000313" key="3">
    <source>
        <dbReference type="Proteomes" id="UP000678393"/>
    </source>
</evidence>
<dbReference type="EMBL" id="CAJHNH020004815">
    <property type="protein sequence ID" value="CAG5131716.1"/>
    <property type="molecule type" value="Genomic_DNA"/>
</dbReference>
<name>A0A8S3ZY24_9EUPU</name>
<feature type="compositionally biased region" description="Basic residues" evidence="1">
    <location>
        <begin position="68"/>
        <end position="79"/>
    </location>
</feature>
<dbReference type="Proteomes" id="UP000678393">
    <property type="component" value="Unassembled WGS sequence"/>
</dbReference>
<feature type="compositionally biased region" description="Basic and acidic residues" evidence="1">
    <location>
        <begin position="81"/>
        <end position="94"/>
    </location>
</feature>
<feature type="region of interest" description="Disordered" evidence="1">
    <location>
        <begin position="55"/>
        <end position="94"/>
    </location>
</feature>
<reference evidence="2" key="1">
    <citation type="submission" date="2021-04" db="EMBL/GenBank/DDBJ databases">
        <authorList>
            <consortium name="Molecular Ecology Group"/>
        </authorList>
    </citation>
    <scope>NUCLEOTIDE SEQUENCE</scope>
</reference>
<evidence type="ECO:0000313" key="2">
    <source>
        <dbReference type="EMBL" id="CAG5131716.1"/>
    </source>
</evidence>
<comment type="caution">
    <text evidence="2">The sequence shown here is derived from an EMBL/GenBank/DDBJ whole genome shotgun (WGS) entry which is preliminary data.</text>
</comment>
<gene>
    <name evidence="2" type="ORF">CUNI_LOCUS17274</name>
</gene>
<organism evidence="2 3">
    <name type="scientific">Candidula unifasciata</name>
    <dbReference type="NCBI Taxonomy" id="100452"/>
    <lineage>
        <taxon>Eukaryota</taxon>
        <taxon>Metazoa</taxon>
        <taxon>Spiralia</taxon>
        <taxon>Lophotrochozoa</taxon>
        <taxon>Mollusca</taxon>
        <taxon>Gastropoda</taxon>
        <taxon>Heterobranchia</taxon>
        <taxon>Euthyneura</taxon>
        <taxon>Panpulmonata</taxon>
        <taxon>Eupulmonata</taxon>
        <taxon>Stylommatophora</taxon>
        <taxon>Helicina</taxon>
        <taxon>Helicoidea</taxon>
        <taxon>Geomitridae</taxon>
        <taxon>Candidula</taxon>
    </lineage>
</organism>
<proteinExistence type="predicted"/>